<proteinExistence type="predicted"/>
<dbReference type="AlphaFoldDB" id="M0JLQ5"/>
<reference evidence="3 5" key="1">
    <citation type="journal article" date="2014" name="PLoS Genet.">
        <title>Phylogenetically driven sequencing of extremely halophilic archaea reveals strategies for static and dynamic osmo-response.</title>
        <authorList>
            <person name="Becker E.A."/>
            <person name="Seitzer P.M."/>
            <person name="Tritt A."/>
            <person name="Larsen D."/>
            <person name="Krusor M."/>
            <person name="Yao A.I."/>
            <person name="Wu D."/>
            <person name="Madern D."/>
            <person name="Eisen J.A."/>
            <person name="Darling A.E."/>
            <person name="Facciotti M.T."/>
        </authorList>
    </citation>
    <scope>NUCLEOTIDE SEQUENCE [LARGE SCALE GENOMIC DNA]</scope>
    <source>
        <strain evidence="3 5">ATCC 33800</strain>
    </source>
</reference>
<feature type="region of interest" description="Disordered" evidence="1">
    <location>
        <begin position="1"/>
        <end position="75"/>
    </location>
</feature>
<dbReference type="GeneID" id="64824783"/>
<dbReference type="RefSeq" id="WP_004966458.1">
    <property type="nucleotide sequence ID" value="NZ_AOLR01000048.1"/>
</dbReference>
<protein>
    <recommendedName>
        <fullName evidence="2">DUF8160 domain-containing protein</fullName>
    </recommendedName>
</protein>
<accession>M0JLQ5</accession>
<feature type="domain" description="DUF8160" evidence="2">
    <location>
        <begin position="11"/>
        <end position="133"/>
    </location>
</feature>
<organism evidence="3 5">
    <name type="scientific">Haloarcula marismortui ATCC 33800</name>
    <dbReference type="NCBI Taxonomy" id="662476"/>
    <lineage>
        <taxon>Archaea</taxon>
        <taxon>Methanobacteriati</taxon>
        <taxon>Methanobacteriota</taxon>
        <taxon>Stenosarchaea group</taxon>
        <taxon>Halobacteria</taxon>
        <taxon>Halobacteriales</taxon>
        <taxon>Haloarculaceae</taxon>
        <taxon>Haloarcula</taxon>
    </lineage>
</organism>
<reference evidence="4" key="2">
    <citation type="submission" date="2021-04" db="EMBL/GenBank/DDBJ databases">
        <title>Complete Genome sequence and Methylome Analysis of the Haloarchaeon Haloarcula sinaiiensis.</title>
        <authorList>
            <person name="Fomenkov A."/>
            <person name="DasSarma P."/>
            <person name="DasSarma S."/>
            <person name="Roberts R.J."/>
        </authorList>
    </citation>
    <scope>NUCLEOTIDE SEQUENCE</scope>
    <source>
        <strain evidence="4">ATCC 33800</strain>
        <plasmid evidence="4">pHsi540</plasmid>
    </source>
</reference>
<sequence>MSDDRSERLRQRRKQSHERAQDVSESETDEPAETDKSSKPSKPDKQSEPSEPDETDVDDGSVKEEQVGTYMYLPKSQKKDLERLYNILKAEYEYEYDEEFEKNRAFYPLVVKYGLESLEGLDASEIRERLDSL</sequence>
<dbReference type="EMBL" id="CP073368">
    <property type="protein sequence ID" value="QUJ74240.1"/>
    <property type="molecule type" value="Genomic_DNA"/>
</dbReference>
<evidence type="ECO:0000313" key="4">
    <source>
        <dbReference type="EMBL" id="QUJ74240.1"/>
    </source>
</evidence>
<evidence type="ECO:0000313" key="5">
    <source>
        <dbReference type="Proteomes" id="UP000011659"/>
    </source>
</evidence>
<name>M0JLQ5_9EURY</name>
<dbReference type="Pfam" id="PF26492">
    <property type="entry name" value="DUF8160"/>
    <property type="match status" value="1"/>
</dbReference>
<dbReference type="Proteomes" id="UP000011659">
    <property type="component" value="Unassembled WGS sequence"/>
</dbReference>
<dbReference type="EMBL" id="AOLR01000048">
    <property type="protein sequence ID" value="EMA09283.1"/>
    <property type="molecule type" value="Genomic_DNA"/>
</dbReference>
<dbReference type="OrthoDB" id="240542at2157"/>
<evidence type="ECO:0000313" key="6">
    <source>
        <dbReference type="Proteomes" id="UP000682967"/>
    </source>
</evidence>
<evidence type="ECO:0000259" key="2">
    <source>
        <dbReference type="Pfam" id="PF26492"/>
    </source>
</evidence>
<dbReference type="KEGG" id="hsin:KDQ40_17465"/>
<keyword evidence="4" id="KW-0614">Plasmid</keyword>
<feature type="compositionally biased region" description="Basic and acidic residues" evidence="1">
    <location>
        <begin position="33"/>
        <end position="48"/>
    </location>
</feature>
<keyword evidence="5" id="KW-1185">Reference proteome</keyword>
<dbReference type="InterPro" id="IPR058474">
    <property type="entry name" value="DUF8160"/>
</dbReference>
<geneLocation type="plasmid" evidence="4 6">
    <name>pHsi540</name>
</geneLocation>
<evidence type="ECO:0000313" key="3">
    <source>
        <dbReference type="EMBL" id="EMA09283.1"/>
    </source>
</evidence>
<dbReference type="PATRIC" id="fig|662476.7.peg.3855"/>
<gene>
    <name evidence="3" type="ORF">C436_19333</name>
    <name evidence="4" type="ORF">KDQ40_17465</name>
</gene>
<feature type="compositionally biased region" description="Acidic residues" evidence="1">
    <location>
        <begin position="50"/>
        <end position="59"/>
    </location>
</feature>
<evidence type="ECO:0000256" key="1">
    <source>
        <dbReference type="SAM" id="MobiDB-lite"/>
    </source>
</evidence>
<dbReference type="Proteomes" id="UP000682967">
    <property type="component" value="Plasmid pHsi540"/>
</dbReference>